<dbReference type="Proteomes" id="UP000481153">
    <property type="component" value="Unassembled WGS sequence"/>
</dbReference>
<sequence>MSGMKCIADVGIEKYLKDTKEFEVGLLIGQVVGKLGSDVILTAVPTPPETHDSPLNKLQDLSIEWMMLHAKQVLAWLPGGIDCIGVYIATKEDPTQVFTAVQLYLRALDDIKRSLNWLQDARDEWSTMYVVVSTTGGSISSRVAYKDHIPQTPVETKWQSTAGILQRFTASVELHQEFATTSDAVVANLRARLIHQAKQVEDALAVPSDDSNTVIFLSRPGHDDLPSSSKAKSSAVAVLLGGISCVAYVPAKAKQHHVAAAYLKQDFLKSVAIRMDLLDEDLAHNDCNTSSPRTNFVLARRASFPWISCGIASDFTGLVHALPGETLGECQSNVCEFLSSSIDDVAMSWLEDEPTTTADDDIDTSEEKKSVDAPPMYLLTALAVLLVALALLVLDVV</sequence>
<name>A0A6G0WK66_9STRA</name>
<proteinExistence type="inferred from homology"/>
<organism evidence="7 8">
    <name type="scientific">Aphanomyces euteiches</name>
    <dbReference type="NCBI Taxonomy" id="100861"/>
    <lineage>
        <taxon>Eukaryota</taxon>
        <taxon>Sar</taxon>
        <taxon>Stramenopiles</taxon>
        <taxon>Oomycota</taxon>
        <taxon>Saprolegniomycetes</taxon>
        <taxon>Saprolegniales</taxon>
        <taxon>Verrucalvaceae</taxon>
        <taxon>Aphanomyces</taxon>
    </lineage>
</organism>
<dbReference type="VEuPathDB" id="FungiDB:AeMF1_020692"/>
<dbReference type="Pfam" id="PF14778">
    <property type="entry name" value="ODR4-like"/>
    <property type="match status" value="1"/>
</dbReference>
<evidence type="ECO:0000256" key="2">
    <source>
        <dbReference type="ARBA" id="ARBA00010131"/>
    </source>
</evidence>
<comment type="subcellular location">
    <subcellularLocation>
        <location evidence="1">Membrane</location>
    </subcellularLocation>
</comment>
<keyword evidence="3 6" id="KW-0812">Transmembrane</keyword>
<dbReference type="PANTHER" id="PTHR33966">
    <property type="entry name" value="PROTEIN ODR-4 HOMOLOG"/>
    <property type="match status" value="1"/>
</dbReference>
<protein>
    <submittedName>
        <fullName evidence="7">Uncharacterized protein</fullName>
    </submittedName>
</protein>
<dbReference type="GO" id="GO:0016020">
    <property type="term" value="C:membrane"/>
    <property type="evidence" value="ECO:0007669"/>
    <property type="project" value="UniProtKB-SubCell"/>
</dbReference>
<dbReference type="PANTHER" id="PTHR33966:SF1">
    <property type="entry name" value="PROTEIN ODR-4 HOMOLOG"/>
    <property type="match status" value="1"/>
</dbReference>
<evidence type="ECO:0000313" key="8">
    <source>
        <dbReference type="Proteomes" id="UP000481153"/>
    </source>
</evidence>
<evidence type="ECO:0000256" key="4">
    <source>
        <dbReference type="ARBA" id="ARBA00022989"/>
    </source>
</evidence>
<keyword evidence="5 6" id="KW-0472">Membrane</keyword>
<feature type="transmembrane region" description="Helical" evidence="6">
    <location>
        <begin position="376"/>
        <end position="394"/>
    </location>
</feature>
<evidence type="ECO:0000256" key="6">
    <source>
        <dbReference type="SAM" id="Phobius"/>
    </source>
</evidence>
<dbReference type="GO" id="GO:0008104">
    <property type="term" value="P:intracellular protein localization"/>
    <property type="evidence" value="ECO:0007669"/>
    <property type="project" value="TreeGrafter"/>
</dbReference>
<reference evidence="7 8" key="1">
    <citation type="submission" date="2019-07" db="EMBL/GenBank/DDBJ databases">
        <title>Genomics analysis of Aphanomyces spp. identifies a new class of oomycete effector associated with host adaptation.</title>
        <authorList>
            <person name="Gaulin E."/>
        </authorList>
    </citation>
    <scope>NUCLEOTIDE SEQUENCE [LARGE SCALE GENOMIC DNA]</scope>
    <source>
        <strain evidence="7 8">ATCC 201684</strain>
    </source>
</reference>
<accession>A0A6G0WK66</accession>
<evidence type="ECO:0000313" key="7">
    <source>
        <dbReference type="EMBL" id="KAF0727641.1"/>
    </source>
</evidence>
<dbReference type="GO" id="GO:0012505">
    <property type="term" value="C:endomembrane system"/>
    <property type="evidence" value="ECO:0007669"/>
    <property type="project" value="TreeGrafter"/>
</dbReference>
<evidence type="ECO:0000256" key="1">
    <source>
        <dbReference type="ARBA" id="ARBA00004370"/>
    </source>
</evidence>
<gene>
    <name evidence="7" type="ORF">Ae201684_014466</name>
</gene>
<keyword evidence="4 6" id="KW-1133">Transmembrane helix</keyword>
<evidence type="ECO:0000256" key="3">
    <source>
        <dbReference type="ARBA" id="ARBA00022692"/>
    </source>
</evidence>
<dbReference type="EMBL" id="VJMJ01000193">
    <property type="protein sequence ID" value="KAF0727641.1"/>
    <property type="molecule type" value="Genomic_DNA"/>
</dbReference>
<dbReference type="InterPro" id="IPR029454">
    <property type="entry name" value="ODR-4-like"/>
</dbReference>
<evidence type="ECO:0000256" key="5">
    <source>
        <dbReference type="ARBA" id="ARBA00023136"/>
    </source>
</evidence>
<comment type="caution">
    <text evidence="7">The sequence shown here is derived from an EMBL/GenBank/DDBJ whole genome shotgun (WGS) entry which is preliminary data.</text>
</comment>
<comment type="similarity">
    <text evidence="2">Belongs to the ODR-4 family.</text>
</comment>
<dbReference type="AlphaFoldDB" id="A0A6G0WK66"/>
<keyword evidence="8" id="KW-1185">Reference proteome</keyword>